<dbReference type="SUPFAM" id="SSF46785">
    <property type="entry name" value="Winged helix' DNA-binding domain"/>
    <property type="match status" value="1"/>
</dbReference>
<evidence type="ECO:0000256" key="1">
    <source>
        <dbReference type="ARBA" id="ARBA00009437"/>
    </source>
</evidence>
<comment type="similarity">
    <text evidence="1">Belongs to the LysR transcriptional regulatory family.</text>
</comment>
<dbReference type="RefSeq" id="WP_186951852.1">
    <property type="nucleotide sequence ID" value="NZ_JACOFX010000001.1"/>
</dbReference>
<organism evidence="6 7">
    <name type="scientific">Undibacterium umbellatum</name>
    <dbReference type="NCBI Taxonomy" id="2762300"/>
    <lineage>
        <taxon>Bacteria</taxon>
        <taxon>Pseudomonadati</taxon>
        <taxon>Pseudomonadota</taxon>
        <taxon>Betaproteobacteria</taxon>
        <taxon>Burkholderiales</taxon>
        <taxon>Oxalobacteraceae</taxon>
        <taxon>Undibacterium</taxon>
    </lineage>
</organism>
<comment type="caution">
    <text evidence="6">The sequence shown here is derived from an EMBL/GenBank/DDBJ whole genome shotgun (WGS) entry which is preliminary data.</text>
</comment>
<gene>
    <name evidence="6" type="ORF">H8L47_03740</name>
</gene>
<evidence type="ECO:0000313" key="6">
    <source>
        <dbReference type="EMBL" id="MBC3906669.1"/>
    </source>
</evidence>
<keyword evidence="3" id="KW-0238">DNA-binding</keyword>
<dbReference type="InterPro" id="IPR000847">
    <property type="entry name" value="LysR_HTH_N"/>
</dbReference>
<dbReference type="PANTHER" id="PTHR30537">
    <property type="entry name" value="HTH-TYPE TRANSCRIPTIONAL REGULATOR"/>
    <property type="match status" value="1"/>
</dbReference>
<dbReference type="InterPro" id="IPR036390">
    <property type="entry name" value="WH_DNA-bd_sf"/>
</dbReference>
<name>A0ABR6Z538_9BURK</name>
<evidence type="ECO:0000256" key="4">
    <source>
        <dbReference type="ARBA" id="ARBA00023163"/>
    </source>
</evidence>
<dbReference type="EMBL" id="JACOFX010000001">
    <property type="protein sequence ID" value="MBC3906669.1"/>
    <property type="molecule type" value="Genomic_DNA"/>
</dbReference>
<dbReference type="CDD" id="cd08422">
    <property type="entry name" value="PBP2_CrgA_like"/>
    <property type="match status" value="1"/>
</dbReference>
<dbReference type="InterPro" id="IPR058163">
    <property type="entry name" value="LysR-type_TF_proteobact-type"/>
</dbReference>
<dbReference type="InterPro" id="IPR036388">
    <property type="entry name" value="WH-like_DNA-bd_sf"/>
</dbReference>
<feature type="domain" description="HTH lysR-type" evidence="5">
    <location>
        <begin position="7"/>
        <end position="64"/>
    </location>
</feature>
<sequence length="301" mass="32707">MAALDQIDLNSLTIFDAVVEAGSFTAAADRLDVAKAKISVQINRLERQLGAALFTRTTRQMALTDAGRNLHEQCQPLLAGLRDALTQVGSEQGELTGLLRLSASVSHATLSIAPAVAEFSRLHPHLRIDLRTGDRISDLVADGIDLSFRMGWLRDSSQRAIKLGEFQQFIVAAPAYLKKHGIPKVPEDLSEHQWIALSLLPAPLTWKIADASGSVQTIHMKSRMQVDSPNALLALLQAGAGISAMEELSSAMAIKAGKLQRLLPDYELPKGGIYAVLPPGRHMPGKVRAFVDFYKTFINTI</sequence>
<proteinExistence type="inferred from homology"/>
<dbReference type="Proteomes" id="UP000646911">
    <property type="component" value="Unassembled WGS sequence"/>
</dbReference>
<keyword evidence="7" id="KW-1185">Reference proteome</keyword>
<evidence type="ECO:0000256" key="3">
    <source>
        <dbReference type="ARBA" id="ARBA00023125"/>
    </source>
</evidence>
<reference evidence="6 7" key="1">
    <citation type="submission" date="2020-08" db="EMBL/GenBank/DDBJ databases">
        <title>Novel species isolated from subtropical streams in China.</title>
        <authorList>
            <person name="Lu H."/>
        </authorList>
    </citation>
    <scope>NUCLEOTIDE SEQUENCE [LARGE SCALE GENOMIC DNA]</scope>
    <source>
        <strain evidence="6 7">NL8W</strain>
    </source>
</reference>
<dbReference type="PROSITE" id="PS50931">
    <property type="entry name" value="HTH_LYSR"/>
    <property type="match status" value="1"/>
</dbReference>
<dbReference type="InterPro" id="IPR005119">
    <property type="entry name" value="LysR_subst-bd"/>
</dbReference>
<dbReference type="PRINTS" id="PR00039">
    <property type="entry name" value="HTHLYSR"/>
</dbReference>
<protein>
    <submittedName>
        <fullName evidence="6">LysR family transcriptional regulator</fullName>
    </submittedName>
</protein>
<dbReference type="Pfam" id="PF00126">
    <property type="entry name" value="HTH_1"/>
    <property type="match status" value="1"/>
</dbReference>
<keyword evidence="2" id="KW-0805">Transcription regulation</keyword>
<dbReference type="Pfam" id="PF03466">
    <property type="entry name" value="LysR_substrate"/>
    <property type="match status" value="1"/>
</dbReference>
<evidence type="ECO:0000256" key="2">
    <source>
        <dbReference type="ARBA" id="ARBA00023015"/>
    </source>
</evidence>
<dbReference type="Gene3D" id="3.40.190.290">
    <property type="match status" value="1"/>
</dbReference>
<dbReference type="SUPFAM" id="SSF53850">
    <property type="entry name" value="Periplasmic binding protein-like II"/>
    <property type="match status" value="1"/>
</dbReference>
<dbReference type="PANTHER" id="PTHR30537:SF66">
    <property type="entry name" value="IRON-REGULATED VIRULENCE REGULATORY PROTEIN IRGB"/>
    <property type="match status" value="1"/>
</dbReference>
<evidence type="ECO:0000313" key="7">
    <source>
        <dbReference type="Proteomes" id="UP000646911"/>
    </source>
</evidence>
<accession>A0ABR6Z538</accession>
<evidence type="ECO:0000259" key="5">
    <source>
        <dbReference type="PROSITE" id="PS50931"/>
    </source>
</evidence>
<keyword evidence="4" id="KW-0804">Transcription</keyword>
<dbReference type="Gene3D" id="1.10.10.10">
    <property type="entry name" value="Winged helix-like DNA-binding domain superfamily/Winged helix DNA-binding domain"/>
    <property type="match status" value="1"/>
</dbReference>